<dbReference type="SUPFAM" id="SSF54197">
    <property type="entry name" value="HIT-like"/>
    <property type="match status" value="1"/>
</dbReference>
<dbReference type="Gene3D" id="3.30.428.10">
    <property type="entry name" value="HIT-like"/>
    <property type="match status" value="1"/>
</dbReference>
<dbReference type="Proteomes" id="UP001208794">
    <property type="component" value="Unassembled WGS sequence"/>
</dbReference>
<name>A0ABT3M7C9_9LEPT</name>
<accession>A0ABT3M7C9</accession>
<keyword evidence="1" id="KW-0378">Hydrolase</keyword>
<comment type="caution">
    <text evidence="1">The sequence shown here is derived from an EMBL/GenBank/DDBJ whole genome shotgun (WGS) entry which is preliminary data.</text>
</comment>
<keyword evidence="2" id="KW-1185">Reference proteome</keyword>
<organism evidence="1 2">
    <name type="scientific">Leptospira paudalimensis</name>
    <dbReference type="NCBI Taxonomy" id="2950024"/>
    <lineage>
        <taxon>Bacteria</taxon>
        <taxon>Pseudomonadati</taxon>
        <taxon>Spirochaetota</taxon>
        <taxon>Spirochaetia</taxon>
        <taxon>Leptospirales</taxon>
        <taxon>Leptospiraceae</taxon>
        <taxon>Leptospira</taxon>
    </lineage>
</organism>
<dbReference type="GO" id="GO:0016787">
    <property type="term" value="F:hydrolase activity"/>
    <property type="evidence" value="ECO:0007669"/>
    <property type="project" value="UniProtKB-KW"/>
</dbReference>
<sequence>MMNCPICQAHKNPEEILFENESWILRKANQNLDGYLYLELKGHGESWSGLSLEQLEAYGRALHKGIEMIGSFHPEKVYMTAIAEKVPHLHVHLIPRFEGQTRGIDHIAQATGPGFPKPM</sequence>
<gene>
    <name evidence="1" type="ORF">ND855_09125</name>
</gene>
<protein>
    <submittedName>
        <fullName evidence="1">HIT family hydrolase</fullName>
    </submittedName>
</protein>
<reference evidence="1 2" key="1">
    <citation type="submission" date="2022-06" db="EMBL/GenBank/DDBJ databases">
        <title>Leptospira isolates from biofilms formed at urban environments.</title>
        <authorList>
            <person name="Ribeiro P.S."/>
            <person name="Sousa T."/>
            <person name="Carvalho N."/>
            <person name="Aburjaile F."/>
            <person name="Neves F."/>
            <person name="Oliveira D."/>
            <person name="Blanco L."/>
            <person name="Lima J."/>
            <person name="Costa F."/>
            <person name="Brenig B."/>
            <person name="Soares S."/>
            <person name="Ramos R."/>
            <person name="Goes-Neto A."/>
            <person name="Matiuzzi M."/>
            <person name="Azevedo V."/>
            <person name="Ristow P."/>
        </authorList>
    </citation>
    <scope>NUCLEOTIDE SEQUENCE [LARGE SCALE GENOMIC DNA]</scope>
    <source>
        <strain evidence="1 2">VSF14</strain>
    </source>
</reference>
<dbReference type="EMBL" id="JAMQPR010000001">
    <property type="protein sequence ID" value="MCW7504285.1"/>
    <property type="molecule type" value="Genomic_DNA"/>
</dbReference>
<evidence type="ECO:0000313" key="1">
    <source>
        <dbReference type="EMBL" id="MCW7504285.1"/>
    </source>
</evidence>
<proteinExistence type="predicted"/>
<evidence type="ECO:0000313" key="2">
    <source>
        <dbReference type="Proteomes" id="UP001208794"/>
    </source>
</evidence>
<dbReference type="InterPro" id="IPR036265">
    <property type="entry name" value="HIT-like_sf"/>
</dbReference>